<evidence type="ECO:0000256" key="1">
    <source>
        <dbReference type="SAM" id="MobiDB-lite"/>
    </source>
</evidence>
<dbReference type="RefSeq" id="XP_007694034.1">
    <property type="nucleotide sequence ID" value="XM_007695844.1"/>
</dbReference>
<evidence type="ECO:0000313" key="2">
    <source>
        <dbReference type="EMBL" id="EUC39447.1"/>
    </source>
</evidence>
<feature type="non-terminal residue" evidence="2">
    <location>
        <position position="1"/>
    </location>
</feature>
<dbReference type="GeneID" id="19118622"/>
<protein>
    <submittedName>
        <fullName evidence="2">Uncharacterized protein</fullName>
    </submittedName>
</protein>
<keyword evidence="3" id="KW-1185">Reference proteome</keyword>
<dbReference type="HOGENOM" id="CLU_2677665_0_0_1"/>
<gene>
    <name evidence="2" type="ORF">COCMIDRAFT_10504</name>
</gene>
<proteinExistence type="predicted"/>
<organism evidence="2 3">
    <name type="scientific">Bipolaris oryzae ATCC 44560</name>
    <dbReference type="NCBI Taxonomy" id="930090"/>
    <lineage>
        <taxon>Eukaryota</taxon>
        <taxon>Fungi</taxon>
        <taxon>Dikarya</taxon>
        <taxon>Ascomycota</taxon>
        <taxon>Pezizomycotina</taxon>
        <taxon>Dothideomycetes</taxon>
        <taxon>Pleosporomycetidae</taxon>
        <taxon>Pleosporales</taxon>
        <taxon>Pleosporineae</taxon>
        <taxon>Pleosporaceae</taxon>
        <taxon>Bipolaris</taxon>
    </lineage>
</organism>
<evidence type="ECO:0000313" key="3">
    <source>
        <dbReference type="Proteomes" id="UP000054032"/>
    </source>
</evidence>
<name>W6YJA3_COCMI</name>
<sequence length="75" mass="8856">LNENENEKEDNSDENGDEHDSENDKEIVSPDEAEDDTLEQDFDPFLLRDLCTGLPYLTQLRFRFNFYTNTRPNLN</sequence>
<feature type="compositionally biased region" description="Acidic residues" evidence="1">
    <location>
        <begin position="29"/>
        <end position="40"/>
    </location>
</feature>
<feature type="region of interest" description="Disordered" evidence="1">
    <location>
        <begin position="1"/>
        <end position="40"/>
    </location>
</feature>
<dbReference type="KEGG" id="bor:COCMIDRAFT_10504"/>
<dbReference type="AlphaFoldDB" id="W6YJA3"/>
<reference evidence="2 3" key="1">
    <citation type="journal article" date="2013" name="PLoS Genet.">
        <title>Comparative genome structure, secondary metabolite, and effector coding capacity across Cochliobolus pathogens.</title>
        <authorList>
            <person name="Condon B.J."/>
            <person name="Leng Y."/>
            <person name="Wu D."/>
            <person name="Bushley K.E."/>
            <person name="Ohm R.A."/>
            <person name="Otillar R."/>
            <person name="Martin J."/>
            <person name="Schackwitz W."/>
            <person name="Grimwood J."/>
            <person name="MohdZainudin N."/>
            <person name="Xue C."/>
            <person name="Wang R."/>
            <person name="Manning V.A."/>
            <person name="Dhillon B."/>
            <person name="Tu Z.J."/>
            <person name="Steffenson B.J."/>
            <person name="Salamov A."/>
            <person name="Sun H."/>
            <person name="Lowry S."/>
            <person name="LaButti K."/>
            <person name="Han J."/>
            <person name="Copeland A."/>
            <person name="Lindquist E."/>
            <person name="Barry K."/>
            <person name="Schmutz J."/>
            <person name="Baker S.E."/>
            <person name="Ciuffetti L.M."/>
            <person name="Grigoriev I.V."/>
            <person name="Zhong S."/>
            <person name="Turgeon B.G."/>
        </authorList>
    </citation>
    <scope>NUCLEOTIDE SEQUENCE [LARGE SCALE GENOMIC DNA]</scope>
    <source>
        <strain evidence="2 3">ATCC 44560</strain>
    </source>
</reference>
<accession>W6YJA3</accession>
<feature type="compositionally biased region" description="Acidic residues" evidence="1">
    <location>
        <begin position="1"/>
        <end position="21"/>
    </location>
</feature>
<dbReference type="EMBL" id="KI964479">
    <property type="protein sequence ID" value="EUC39447.1"/>
    <property type="molecule type" value="Genomic_DNA"/>
</dbReference>
<dbReference type="Proteomes" id="UP000054032">
    <property type="component" value="Unassembled WGS sequence"/>
</dbReference>